<dbReference type="AlphaFoldDB" id="A0A8S3W3P8"/>
<comment type="caution">
    <text evidence="2">The sequence shown here is derived from an EMBL/GenBank/DDBJ whole genome shotgun (WGS) entry which is preliminary data.</text>
</comment>
<keyword evidence="3" id="KW-1185">Reference proteome</keyword>
<dbReference type="EMBL" id="CAJQZP010000103">
    <property type="protein sequence ID" value="CAG4938621.1"/>
    <property type="molecule type" value="Genomic_DNA"/>
</dbReference>
<feature type="compositionally biased region" description="Low complexity" evidence="1">
    <location>
        <begin position="84"/>
        <end position="116"/>
    </location>
</feature>
<protein>
    <submittedName>
        <fullName evidence="2">(apollo) hypothetical protein</fullName>
    </submittedName>
</protein>
<reference evidence="2" key="1">
    <citation type="submission" date="2021-04" db="EMBL/GenBank/DDBJ databases">
        <authorList>
            <person name="Tunstrom K."/>
        </authorList>
    </citation>
    <scope>NUCLEOTIDE SEQUENCE</scope>
</reference>
<evidence type="ECO:0000256" key="1">
    <source>
        <dbReference type="SAM" id="MobiDB-lite"/>
    </source>
</evidence>
<evidence type="ECO:0000313" key="2">
    <source>
        <dbReference type="EMBL" id="CAG4938621.1"/>
    </source>
</evidence>
<organism evidence="2 3">
    <name type="scientific">Parnassius apollo</name>
    <name type="common">Apollo butterfly</name>
    <name type="synonym">Papilio apollo</name>
    <dbReference type="NCBI Taxonomy" id="110799"/>
    <lineage>
        <taxon>Eukaryota</taxon>
        <taxon>Metazoa</taxon>
        <taxon>Ecdysozoa</taxon>
        <taxon>Arthropoda</taxon>
        <taxon>Hexapoda</taxon>
        <taxon>Insecta</taxon>
        <taxon>Pterygota</taxon>
        <taxon>Neoptera</taxon>
        <taxon>Endopterygota</taxon>
        <taxon>Lepidoptera</taxon>
        <taxon>Glossata</taxon>
        <taxon>Ditrysia</taxon>
        <taxon>Papilionoidea</taxon>
        <taxon>Papilionidae</taxon>
        <taxon>Parnassiinae</taxon>
        <taxon>Parnassini</taxon>
        <taxon>Parnassius</taxon>
        <taxon>Parnassius</taxon>
    </lineage>
</organism>
<sequence>MGTRKVTEVSGTKEIKKKKVLKKETLKLIADEEWRRFKAVETKEGVKQNANNVDSNDAGGDYDDDDERWTNPSCGGDQTGTEITATATSRADAADTTASSATATSPSASAQQQQAW</sequence>
<proteinExistence type="predicted"/>
<evidence type="ECO:0000313" key="3">
    <source>
        <dbReference type="Proteomes" id="UP000691718"/>
    </source>
</evidence>
<name>A0A8S3W3P8_PARAO</name>
<gene>
    <name evidence="2" type="ORF">PAPOLLO_LOCUS1657</name>
</gene>
<dbReference type="Proteomes" id="UP000691718">
    <property type="component" value="Unassembled WGS sequence"/>
</dbReference>
<feature type="region of interest" description="Disordered" evidence="1">
    <location>
        <begin position="42"/>
        <end position="116"/>
    </location>
</feature>
<accession>A0A8S3W3P8</accession>